<dbReference type="SUPFAM" id="SSF52540">
    <property type="entry name" value="P-loop containing nucleoside triphosphate hydrolases"/>
    <property type="match status" value="2"/>
</dbReference>
<dbReference type="PANTHER" id="PTHR11638:SF18">
    <property type="entry name" value="HEAT SHOCK PROTEIN 104"/>
    <property type="match status" value="1"/>
</dbReference>
<dbReference type="Gene3D" id="4.10.860.10">
    <property type="entry name" value="UVR domain"/>
    <property type="match status" value="1"/>
</dbReference>
<keyword evidence="8" id="KW-0645">Protease</keyword>
<evidence type="ECO:0000256" key="6">
    <source>
        <dbReference type="RuleBase" id="RU004432"/>
    </source>
</evidence>
<dbReference type="Pfam" id="PF07724">
    <property type="entry name" value="AAA_2"/>
    <property type="match status" value="1"/>
</dbReference>
<dbReference type="InterPro" id="IPR028299">
    <property type="entry name" value="ClpA/B_CS2"/>
</dbReference>
<dbReference type="GO" id="GO:0005737">
    <property type="term" value="C:cytoplasm"/>
    <property type="evidence" value="ECO:0007669"/>
    <property type="project" value="TreeGrafter"/>
</dbReference>
<dbReference type="InterPro" id="IPR001270">
    <property type="entry name" value="ClpA/B"/>
</dbReference>
<evidence type="ECO:0000256" key="5">
    <source>
        <dbReference type="PROSITE-ProRule" id="PRU01251"/>
    </source>
</evidence>
<dbReference type="CDD" id="cd00009">
    <property type="entry name" value="AAA"/>
    <property type="match status" value="1"/>
</dbReference>
<dbReference type="SMART" id="SM00382">
    <property type="entry name" value="AAA"/>
    <property type="match status" value="2"/>
</dbReference>
<dbReference type="EMBL" id="PGXC01000001">
    <property type="protein sequence ID" value="PKK91916.1"/>
    <property type="molecule type" value="Genomic_DNA"/>
</dbReference>
<dbReference type="GO" id="GO:0034605">
    <property type="term" value="P:cellular response to heat"/>
    <property type="evidence" value="ECO:0007669"/>
    <property type="project" value="TreeGrafter"/>
</dbReference>
<dbReference type="FunFam" id="3.40.50.300:FF:000025">
    <property type="entry name" value="ATP-dependent Clp protease subunit"/>
    <property type="match status" value="1"/>
</dbReference>
<name>A0A2N1PUD7_9BACT</name>
<dbReference type="Pfam" id="PF00004">
    <property type="entry name" value="AAA"/>
    <property type="match status" value="1"/>
</dbReference>
<dbReference type="InterPro" id="IPR003959">
    <property type="entry name" value="ATPase_AAA_core"/>
</dbReference>
<evidence type="ECO:0000256" key="3">
    <source>
        <dbReference type="ARBA" id="ARBA00022840"/>
    </source>
</evidence>
<dbReference type="GO" id="GO:0016887">
    <property type="term" value="F:ATP hydrolysis activity"/>
    <property type="evidence" value="ECO:0007669"/>
    <property type="project" value="InterPro"/>
</dbReference>
<dbReference type="GO" id="GO:0008233">
    <property type="term" value="F:peptidase activity"/>
    <property type="evidence" value="ECO:0007669"/>
    <property type="project" value="UniProtKB-KW"/>
</dbReference>
<keyword evidence="3 6" id="KW-0067">ATP-binding</keyword>
<dbReference type="Pfam" id="PF17871">
    <property type="entry name" value="AAA_lid_9"/>
    <property type="match status" value="1"/>
</dbReference>
<dbReference type="Pfam" id="PF10431">
    <property type="entry name" value="ClpB_D2-small"/>
    <property type="match status" value="1"/>
</dbReference>
<dbReference type="InterPro" id="IPR050130">
    <property type="entry name" value="ClpA_ClpB"/>
</dbReference>
<dbReference type="InterPro" id="IPR019489">
    <property type="entry name" value="Clp_ATPase_C"/>
</dbReference>
<dbReference type="AlphaFoldDB" id="A0A2N1PUD7"/>
<organism evidence="8 9">
    <name type="scientific">Candidatus Wallbacteria bacterium HGW-Wallbacteria-1</name>
    <dbReference type="NCBI Taxonomy" id="2013854"/>
    <lineage>
        <taxon>Bacteria</taxon>
        <taxon>Candidatus Walliibacteriota</taxon>
    </lineage>
</organism>
<accession>A0A2N1PUD7</accession>
<dbReference type="PRINTS" id="PR00300">
    <property type="entry name" value="CLPPROTEASEA"/>
</dbReference>
<dbReference type="PROSITE" id="PS00871">
    <property type="entry name" value="CLPAB_2"/>
    <property type="match status" value="1"/>
</dbReference>
<dbReference type="GO" id="GO:0006508">
    <property type="term" value="P:proteolysis"/>
    <property type="evidence" value="ECO:0007669"/>
    <property type="project" value="UniProtKB-KW"/>
</dbReference>
<dbReference type="Gene3D" id="1.10.1780.10">
    <property type="entry name" value="Clp, N-terminal domain"/>
    <property type="match status" value="1"/>
</dbReference>
<comment type="similarity">
    <text evidence="6">Belongs to the ClpA/ClpB family.</text>
</comment>
<dbReference type="InterPro" id="IPR003593">
    <property type="entry name" value="AAA+_ATPase"/>
</dbReference>
<dbReference type="SUPFAM" id="SSF81923">
    <property type="entry name" value="Double Clp-N motif"/>
    <property type="match status" value="1"/>
</dbReference>
<dbReference type="SMART" id="SM01086">
    <property type="entry name" value="ClpB_D2-small"/>
    <property type="match status" value="1"/>
</dbReference>
<dbReference type="GO" id="GO:0005524">
    <property type="term" value="F:ATP binding"/>
    <property type="evidence" value="ECO:0007669"/>
    <property type="project" value="UniProtKB-KW"/>
</dbReference>
<dbReference type="FunFam" id="3.40.50.300:FF:000010">
    <property type="entry name" value="Chaperone clpB 1, putative"/>
    <property type="match status" value="1"/>
</dbReference>
<keyword evidence="8" id="KW-0378">Hydrolase</keyword>
<evidence type="ECO:0000256" key="1">
    <source>
        <dbReference type="ARBA" id="ARBA00022737"/>
    </source>
</evidence>
<dbReference type="InterPro" id="IPR004176">
    <property type="entry name" value="Clp_R_N"/>
</dbReference>
<dbReference type="Pfam" id="PF02861">
    <property type="entry name" value="Clp_N"/>
    <property type="match status" value="1"/>
</dbReference>
<gene>
    <name evidence="8" type="ORF">CVV64_00375</name>
</gene>
<dbReference type="InterPro" id="IPR036628">
    <property type="entry name" value="Clp_N_dom_sf"/>
</dbReference>
<evidence type="ECO:0000313" key="8">
    <source>
        <dbReference type="EMBL" id="PKK91916.1"/>
    </source>
</evidence>
<feature type="domain" description="Clp R" evidence="7">
    <location>
        <begin position="2"/>
        <end position="145"/>
    </location>
</feature>
<dbReference type="PANTHER" id="PTHR11638">
    <property type="entry name" value="ATP-DEPENDENT CLP PROTEASE"/>
    <property type="match status" value="1"/>
</dbReference>
<dbReference type="Proteomes" id="UP000233256">
    <property type="component" value="Unassembled WGS sequence"/>
</dbReference>
<protein>
    <submittedName>
        <fullName evidence="8">ATP-dependent Clp protease ATP-binding subunit ClpC</fullName>
    </submittedName>
</protein>
<dbReference type="InterPro" id="IPR027417">
    <property type="entry name" value="P-loop_NTPase"/>
</dbReference>
<keyword evidence="2 6" id="KW-0547">Nucleotide-binding</keyword>
<evidence type="ECO:0000313" key="9">
    <source>
        <dbReference type="Proteomes" id="UP000233256"/>
    </source>
</evidence>
<keyword evidence="1 5" id="KW-0677">Repeat</keyword>
<keyword evidence="4 6" id="KW-0143">Chaperone</keyword>
<dbReference type="Gene3D" id="1.10.8.60">
    <property type="match status" value="2"/>
</dbReference>
<sequence>MIETFTIRARKALHLAQTEARMLAHNYIGTEHILLALAKDREGIIGKVLDNLNLDYNTLRMEIIRLSPSWENRLTENIDFTPMAKLVIRLAFEESRQLGHSYVGSEHLFLGILSSEEGVAMRALANLGIAMDTARIRVLENFRTDGPDQSADSSEINTAVSGSTLEKYAVDLTRMAADRTLDPVIGRVQETDRLIRILSRRTKNNPCLVGEPGVGKTAVVEGFAQRLADGAVPENLSGKRLLQLNLSHVIAGAKFRGEFEERIKAIADEITSDRNIILFIDEVHTLVGTGAMGGSMDAANILKPALSRGEIQLIGATTPDEFRKFIENDKALERRLQTIRINEPTPEQAIQILSGLRDKYETFHQVRISADAITAAVNLSRRFITGRALPDKAIDLMDEACAEKRVANLMLPQEIRELKKLQSEALREEMAARLEKDYKNAATLHCEARDLGIKVDDSINVWKSEQRMAHGNETISSEDIAVCVSRWTGIPLEGLDLQERQRLMDLENELHKRIIAQDEAIDAVSRAIRRSRAGLRDPDKPLGSFVFLGPTGVGKTALAKAIAERVFGAEKSLIRVDMSEFMEKHTVSRLVGAPPGYIGHDQAGQLTERVRRNPFSVILLDEIEKAHQDIFNLLLQVLDEGRLTDSHGNTVDFTNCILIMTSNVGTREITRSSRIGYVSPNLDSEMDDIRSELNSELKKTFSPEFLNRIDECIIFHPLREEHLKKIAGIMLEETSQRLSELSYGMELSERALKAILKASEVSGMGARPLKRIIQRHVEDEIATKVLSEDFPQNSVIVIDSGDELGFPLIMSHRVNVKSDFITETEKVEVNVMMDNSTDSMMPGN</sequence>
<evidence type="ECO:0000256" key="4">
    <source>
        <dbReference type="ARBA" id="ARBA00023186"/>
    </source>
</evidence>
<reference evidence="8 9" key="1">
    <citation type="journal article" date="2017" name="ISME J.">
        <title>Potential for microbial H2 and metal transformations associated with novel bacteria and archaea in deep terrestrial subsurface sediments.</title>
        <authorList>
            <person name="Hernsdorf A.W."/>
            <person name="Amano Y."/>
            <person name="Miyakawa K."/>
            <person name="Ise K."/>
            <person name="Suzuki Y."/>
            <person name="Anantharaman K."/>
            <person name="Probst A."/>
            <person name="Burstein D."/>
            <person name="Thomas B.C."/>
            <person name="Banfield J.F."/>
        </authorList>
    </citation>
    <scope>NUCLEOTIDE SEQUENCE [LARGE SCALE GENOMIC DNA]</scope>
    <source>
        <strain evidence="8">HGW-Wallbacteria-1</strain>
    </source>
</reference>
<dbReference type="PROSITE" id="PS51903">
    <property type="entry name" value="CLP_R"/>
    <property type="match status" value="1"/>
</dbReference>
<dbReference type="Gene3D" id="3.40.50.300">
    <property type="entry name" value="P-loop containing nucleotide triphosphate hydrolases"/>
    <property type="match status" value="2"/>
</dbReference>
<dbReference type="InterPro" id="IPR041546">
    <property type="entry name" value="ClpA/ClpB_AAA_lid"/>
</dbReference>
<dbReference type="PROSITE" id="PS00870">
    <property type="entry name" value="CLPAB_1"/>
    <property type="match status" value="1"/>
</dbReference>
<dbReference type="InterPro" id="IPR018368">
    <property type="entry name" value="ClpA/B_CS1"/>
</dbReference>
<dbReference type="CDD" id="cd19499">
    <property type="entry name" value="RecA-like_ClpB_Hsp104-like"/>
    <property type="match status" value="1"/>
</dbReference>
<comment type="caution">
    <text evidence="8">The sequence shown here is derived from an EMBL/GenBank/DDBJ whole genome shotgun (WGS) entry which is preliminary data.</text>
</comment>
<proteinExistence type="inferred from homology"/>
<evidence type="ECO:0000256" key="2">
    <source>
        <dbReference type="ARBA" id="ARBA00022741"/>
    </source>
</evidence>
<evidence type="ECO:0000259" key="7">
    <source>
        <dbReference type="PROSITE" id="PS51903"/>
    </source>
</evidence>